<reference evidence="1 2" key="1">
    <citation type="submission" date="2014-03" db="EMBL/GenBank/DDBJ databases">
        <authorList>
            <person name="Urmite Genomes U."/>
        </authorList>
    </citation>
    <scope>NUCLEOTIDE SEQUENCE [LARGE SCALE GENOMIC DNA]</scope>
    <source>
        <strain evidence="1 2">Vm-5</strain>
    </source>
</reference>
<dbReference type="SUPFAM" id="SSF49265">
    <property type="entry name" value="Fibronectin type III"/>
    <property type="match status" value="1"/>
</dbReference>
<keyword evidence="2" id="KW-1185">Reference proteome</keyword>
<comment type="caution">
    <text evidence="1">The sequence shown here is derived from an EMBL/GenBank/DDBJ whole genome shotgun (WGS) entry which is preliminary data.</text>
</comment>
<dbReference type="AlphaFoldDB" id="A0A024QGW7"/>
<protein>
    <submittedName>
        <fullName evidence="1">Uncharacterized protein</fullName>
    </submittedName>
</protein>
<reference evidence="2" key="2">
    <citation type="submission" date="2014-05" db="EMBL/GenBank/DDBJ databases">
        <title>Draft genome sequence of Virgibacillus massiliensis Vm-5.</title>
        <authorList>
            <person name="Khelaifia S."/>
            <person name="Croce O."/>
            <person name="Lagier J.C."/>
            <person name="Raoult D."/>
        </authorList>
    </citation>
    <scope>NUCLEOTIDE SEQUENCE [LARGE SCALE GENOMIC DNA]</scope>
    <source>
        <strain evidence="2">Vm-5</strain>
    </source>
</reference>
<sequence length="210" mass="23934">MNRYMGKYKEIDMSFYGKEKMDFIDITPNDAGYYLTWELQNEIGGYAIYRKDVSVEGWELVVTLDQNVMHYQDSKPPVDNLYEYQIYAVIEGDLILGEPDNAGGVDLGLTTNYESAEQDAMNRIRTQKGDWRSHENIGADMELLEGEPNTKATGIRGEESIHETLTYDGRFMREDITVKAVPTSIDQIDFYTVVDSDADDPIIVKSPQTI</sequence>
<dbReference type="Proteomes" id="UP000028875">
    <property type="component" value="Unassembled WGS sequence"/>
</dbReference>
<organism evidence="1 2">
    <name type="scientific">Virgibacillus massiliensis</name>
    <dbReference type="NCBI Taxonomy" id="1462526"/>
    <lineage>
        <taxon>Bacteria</taxon>
        <taxon>Bacillati</taxon>
        <taxon>Bacillota</taxon>
        <taxon>Bacilli</taxon>
        <taxon>Bacillales</taxon>
        <taxon>Bacillaceae</taxon>
        <taxon>Virgibacillus</taxon>
    </lineage>
</organism>
<proteinExistence type="predicted"/>
<evidence type="ECO:0000313" key="1">
    <source>
        <dbReference type="EMBL" id="CDQ41803.1"/>
    </source>
</evidence>
<name>A0A024QGW7_9BACI</name>
<dbReference type="EMBL" id="CCDP010000003">
    <property type="protein sequence ID" value="CDQ41803.1"/>
    <property type="molecule type" value="Genomic_DNA"/>
</dbReference>
<dbReference type="Gene3D" id="3.10.450.40">
    <property type="match status" value="1"/>
</dbReference>
<evidence type="ECO:0000313" key="2">
    <source>
        <dbReference type="Proteomes" id="UP000028875"/>
    </source>
</evidence>
<dbReference type="STRING" id="1462526.BN990_04180"/>
<dbReference type="InterPro" id="IPR013783">
    <property type="entry name" value="Ig-like_fold"/>
</dbReference>
<dbReference type="Gene3D" id="2.60.40.10">
    <property type="entry name" value="Immunoglobulins"/>
    <property type="match status" value="1"/>
</dbReference>
<dbReference type="InterPro" id="IPR036116">
    <property type="entry name" value="FN3_sf"/>
</dbReference>
<accession>A0A024QGW7</accession>
<gene>
    <name evidence="1" type="ORF">BN990_04180</name>
</gene>